<evidence type="ECO:0000256" key="1">
    <source>
        <dbReference type="ARBA" id="ARBA00004150"/>
    </source>
</evidence>
<comment type="subcellular location">
    <subcellularLocation>
        <location evidence="2">Cell projection</location>
        <location evidence="2">Dendrite</location>
    </subcellularLocation>
    <subcellularLocation>
        <location evidence="3">Cytoplasm</location>
    </subcellularLocation>
    <subcellularLocation>
        <location evidence="1">Golgi apparatus</location>
        <location evidence="1">trans-Golgi network membrane</location>
        <topology evidence="1">Peripheral membrane protein</topology>
    </subcellularLocation>
    <subcellularLocation>
        <location evidence="12">Postsynaptic density</location>
    </subcellularLocation>
</comment>
<dbReference type="PROSITE" id="PS50106">
    <property type="entry name" value="PDZ"/>
    <property type="match status" value="1"/>
</dbReference>
<dbReference type="GO" id="GO:0005886">
    <property type="term" value="C:plasma membrane"/>
    <property type="evidence" value="ECO:0007669"/>
    <property type="project" value="UniProtKB-ARBA"/>
</dbReference>
<sequence>MSAGGPCPAGAGGGSGGASCAVGVSPGGVSMFRWLEVLEKEFDKAFVDVDLLLGEIDPDQADITYEGRQKMTSLSSCFAQLCHKAQTVSQINHKLESVPSVQELERELEANKKEKMKEAQLEAEVKLLRKENEALRRHIAVLQAEVYGARLAAKYLDKELAGRVQQIQLLGRDMKGPAHDKLWNQLEAEIHLHRHKTVIRACRGRNDLKRPMHAPPGHDQDSLKKSQGVGPIRKVLLLKEDHEGLGISITGGKEHGVPILISEIHPGQPADRCGGLHVGDAILAVNGVNLRDTKHKEAVTILSQQRGEIEFEVVYVAPEVDSDDENVEYEDESGHRYRLYLDELEGSSNPGASCKDTSGEVKMLQGFNKKAVTDGHENGDLGASSETPLEDSASKLDDLHSLYHKKSY</sequence>
<dbReference type="GO" id="GO:0015031">
    <property type="term" value="P:protein transport"/>
    <property type="evidence" value="ECO:0007669"/>
    <property type="project" value="UniProtKB-KW"/>
</dbReference>
<dbReference type="PANTHER" id="PTHR16528">
    <property type="entry name" value="GOLGI-ASSOCIATED PDZ AND COILED-COIL MOTIF-CONTAINING"/>
    <property type="match status" value="1"/>
</dbReference>
<dbReference type="GO" id="GO:0044325">
    <property type="term" value="F:transmembrane transporter binding"/>
    <property type="evidence" value="ECO:0007669"/>
    <property type="project" value="TreeGrafter"/>
</dbReference>
<evidence type="ECO:0000259" key="18">
    <source>
        <dbReference type="PROSITE" id="PS50106"/>
    </source>
</evidence>
<dbReference type="GO" id="GO:0030140">
    <property type="term" value="C:trans-Golgi network transport vesicle"/>
    <property type="evidence" value="ECO:0007669"/>
    <property type="project" value="TreeGrafter"/>
</dbReference>
<keyword evidence="6" id="KW-0653">Protein transport</keyword>
<feature type="domain" description="PDZ" evidence="18">
    <location>
        <begin position="234"/>
        <end position="317"/>
    </location>
</feature>
<keyword evidence="7" id="KW-0770">Synapse</keyword>
<dbReference type="SUPFAM" id="SSF50156">
    <property type="entry name" value="PDZ domain-like"/>
    <property type="match status" value="1"/>
</dbReference>
<keyword evidence="5" id="KW-0963">Cytoplasm</keyword>
<keyword evidence="9 16" id="KW-0175">Coiled coil</keyword>
<evidence type="ECO:0000256" key="11">
    <source>
        <dbReference type="ARBA" id="ARBA00023273"/>
    </source>
</evidence>
<evidence type="ECO:0000256" key="3">
    <source>
        <dbReference type="ARBA" id="ARBA00004496"/>
    </source>
</evidence>
<dbReference type="InterPro" id="IPR038879">
    <property type="entry name" value="GOPC"/>
</dbReference>
<comment type="caution">
    <text evidence="19">The sequence shown here is derived from an EMBL/GenBank/DDBJ whole genome shotgun (WGS) entry which is preliminary data.</text>
</comment>
<reference evidence="19 20" key="1">
    <citation type="submission" date="2019-06" db="EMBL/GenBank/DDBJ databases">
        <title>Discovery of a novel chromosome fission-fusion reversal in muntjac.</title>
        <authorList>
            <person name="Mudd A.B."/>
            <person name="Bredeson J.V."/>
            <person name="Baum R."/>
            <person name="Hockemeyer D."/>
            <person name="Rokhsar D.S."/>
        </authorList>
    </citation>
    <scope>NUCLEOTIDE SEQUENCE [LARGE SCALE GENOMIC DNA]</scope>
    <source>
        <strain evidence="19">UTSW_UCB_Mm</strain>
        <tissue evidence="19">Fibroblast cell line</tissue>
    </source>
</reference>
<evidence type="ECO:0000313" key="19">
    <source>
        <dbReference type="EMBL" id="KAB0346487.1"/>
    </source>
</evidence>
<accession>A0A5N3VAZ1</accession>
<evidence type="ECO:0000256" key="15">
    <source>
        <dbReference type="ARBA" id="ARBA00083668"/>
    </source>
</evidence>
<evidence type="ECO:0000256" key="4">
    <source>
        <dbReference type="ARBA" id="ARBA00022448"/>
    </source>
</evidence>
<evidence type="ECO:0000256" key="10">
    <source>
        <dbReference type="ARBA" id="ARBA00023136"/>
    </source>
</evidence>
<dbReference type="GO" id="GO:0005794">
    <property type="term" value="C:Golgi apparatus"/>
    <property type="evidence" value="ECO:0007669"/>
    <property type="project" value="UniProtKB-SubCell"/>
</dbReference>
<feature type="coiled-coil region" evidence="16">
    <location>
        <begin position="101"/>
        <end position="145"/>
    </location>
</feature>
<dbReference type="PANTHER" id="PTHR16528:SF2">
    <property type="entry name" value="GOLGI-ASSOCIATED PDZ AND COILED-COIL MOTIF-CONTAINING PROTEIN"/>
    <property type="match status" value="1"/>
</dbReference>
<evidence type="ECO:0000256" key="8">
    <source>
        <dbReference type="ARBA" id="ARBA00023034"/>
    </source>
</evidence>
<dbReference type="CDD" id="cd06800">
    <property type="entry name" value="PDZ_GOPC-like"/>
    <property type="match status" value="1"/>
</dbReference>
<keyword evidence="11" id="KW-0966">Cell projection</keyword>
<dbReference type="GO" id="GO:0042802">
    <property type="term" value="F:identical protein binding"/>
    <property type="evidence" value="ECO:0007669"/>
    <property type="project" value="UniProtKB-ARBA"/>
</dbReference>
<organism evidence="19 20">
    <name type="scientific">Muntiacus muntjak</name>
    <name type="common">Barking deer</name>
    <name type="synonym">Indian muntjac</name>
    <dbReference type="NCBI Taxonomy" id="9888"/>
    <lineage>
        <taxon>Eukaryota</taxon>
        <taxon>Metazoa</taxon>
        <taxon>Chordata</taxon>
        <taxon>Craniata</taxon>
        <taxon>Vertebrata</taxon>
        <taxon>Euteleostomi</taxon>
        <taxon>Mammalia</taxon>
        <taxon>Eutheria</taxon>
        <taxon>Laurasiatheria</taxon>
        <taxon>Artiodactyla</taxon>
        <taxon>Ruminantia</taxon>
        <taxon>Pecora</taxon>
        <taxon>Cervidae</taxon>
        <taxon>Muntiacinae</taxon>
        <taxon>Muntiacus</taxon>
    </lineage>
</organism>
<evidence type="ECO:0000256" key="6">
    <source>
        <dbReference type="ARBA" id="ARBA00022927"/>
    </source>
</evidence>
<gene>
    <name evidence="19" type="ORF">FD754_011344</name>
</gene>
<dbReference type="FunFam" id="2.30.42.10:FF:000067">
    <property type="entry name" value="Golgi-associated PDZ and coiled-coil motif-containing protein-like"/>
    <property type="match status" value="1"/>
</dbReference>
<evidence type="ECO:0000256" key="14">
    <source>
        <dbReference type="ARBA" id="ARBA00081191"/>
    </source>
</evidence>
<protein>
    <recommendedName>
        <fullName evidence="13">Golgi-associated PDZ and coiled-coil motif-containing protein</fullName>
    </recommendedName>
    <alternativeName>
        <fullName evidence="14">CFTR-associated ligand</fullName>
    </alternativeName>
    <alternativeName>
        <fullName evidence="15">PDZ protein interacting specifically with TC10</fullName>
    </alternativeName>
</protein>
<evidence type="ECO:0000256" key="17">
    <source>
        <dbReference type="SAM" id="MobiDB-lite"/>
    </source>
</evidence>
<dbReference type="GO" id="GO:0014069">
    <property type="term" value="C:postsynaptic density"/>
    <property type="evidence" value="ECO:0007669"/>
    <property type="project" value="UniProtKB-SubCell"/>
</dbReference>
<dbReference type="InterPro" id="IPR036034">
    <property type="entry name" value="PDZ_sf"/>
</dbReference>
<keyword evidence="4" id="KW-0813">Transport</keyword>
<keyword evidence="8" id="KW-0333">Golgi apparatus</keyword>
<dbReference type="GO" id="GO:0030425">
    <property type="term" value="C:dendrite"/>
    <property type="evidence" value="ECO:0007669"/>
    <property type="project" value="UniProtKB-SubCell"/>
</dbReference>
<feature type="region of interest" description="Disordered" evidence="17">
    <location>
        <begin position="368"/>
        <end position="393"/>
    </location>
</feature>
<evidence type="ECO:0000256" key="9">
    <source>
        <dbReference type="ARBA" id="ARBA00023054"/>
    </source>
</evidence>
<evidence type="ECO:0000256" key="13">
    <source>
        <dbReference type="ARBA" id="ARBA00072943"/>
    </source>
</evidence>
<proteinExistence type="predicted"/>
<evidence type="ECO:0000256" key="7">
    <source>
        <dbReference type="ARBA" id="ARBA00023018"/>
    </source>
</evidence>
<dbReference type="SMART" id="SM00228">
    <property type="entry name" value="PDZ"/>
    <property type="match status" value="1"/>
</dbReference>
<keyword evidence="10" id="KW-0472">Membrane</keyword>
<evidence type="ECO:0000313" key="20">
    <source>
        <dbReference type="Proteomes" id="UP000326458"/>
    </source>
</evidence>
<dbReference type="InterPro" id="IPR001478">
    <property type="entry name" value="PDZ"/>
</dbReference>
<dbReference type="Proteomes" id="UP000326458">
    <property type="component" value="Unassembled WGS sequence"/>
</dbReference>
<dbReference type="AlphaFoldDB" id="A0A5N3VAZ1"/>
<evidence type="ECO:0000256" key="12">
    <source>
        <dbReference type="ARBA" id="ARBA00034105"/>
    </source>
</evidence>
<name>A0A5N3VAZ1_MUNMU</name>
<dbReference type="Pfam" id="PF00595">
    <property type="entry name" value="PDZ"/>
    <property type="match status" value="1"/>
</dbReference>
<dbReference type="GO" id="GO:2000009">
    <property type="term" value="P:negative regulation of protein localization to cell surface"/>
    <property type="evidence" value="ECO:0007669"/>
    <property type="project" value="TreeGrafter"/>
</dbReference>
<evidence type="ECO:0000256" key="5">
    <source>
        <dbReference type="ARBA" id="ARBA00022490"/>
    </source>
</evidence>
<dbReference type="Gene3D" id="2.30.42.10">
    <property type="match status" value="1"/>
</dbReference>
<evidence type="ECO:0000256" key="16">
    <source>
        <dbReference type="SAM" id="Coils"/>
    </source>
</evidence>
<dbReference type="EMBL" id="VCEA01000002">
    <property type="protein sequence ID" value="KAB0346487.1"/>
    <property type="molecule type" value="Genomic_DNA"/>
</dbReference>
<evidence type="ECO:0000256" key="2">
    <source>
        <dbReference type="ARBA" id="ARBA00004279"/>
    </source>
</evidence>
<dbReference type="CDD" id="cd14686">
    <property type="entry name" value="bZIP"/>
    <property type="match status" value="1"/>
</dbReference>
<keyword evidence="20" id="KW-1185">Reference proteome</keyword>